<reference evidence="6 7" key="1">
    <citation type="submission" date="2023-07" db="EMBL/GenBank/DDBJ databases">
        <title>Sorghum-associated microbial communities from plants grown in Nebraska, USA.</title>
        <authorList>
            <person name="Schachtman D."/>
        </authorList>
    </citation>
    <scope>NUCLEOTIDE SEQUENCE [LARGE SCALE GENOMIC DNA]</scope>
    <source>
        <strain evidence="6 7">584</strain>
    </source>
</reference>
<dbReference type="InterPro" id="IPR058163">
    <property type="entry name" value="LysR-type_TF_proteobact-type"/>
</dbReference>
<proteinExistence type="inferred from homology"/>
<comment type="caution">
    <text evidence="6">The sequence shown here is derived from an EMBL/GenBank/DDBJ whole genome shotgun (WGS) entry which is preliminary data.</text>
</comment>
<dbReference type="RefSeq" id="WP_309794742.1">
    <property type="nucleotide sequence ID" value="NZ_JAVDPW010000004.1"/>
</dbReference>
<dbReference type="Pfam" id="PF00126">
    <property type="entry name" value="HTH_1"/>
    <property type="match status" value="1"/>
</dbReference>
<keyword evidence="7" id="KW-1185">Reference proteome</keyword>
<dbReference type="Gene3D" id="1.10.10.10">
    <property type="entry name" value="Winged helix-like DNA-binding domain superfamily/Winged helix DNA-binding domain"/>
    <property type="match status" value="1"/>
</dbReference>
<dbReference type="CDD" id="cd08422">
    <property type="entry name" value="PBP2_CrgA_like"/>
    <property type="match status" value="1"/>
</dbReference>
<gene>
    <name evidence="6" type="ORF">E9232_002792</name>
</gene>
<evidence type="ECO:0000259" key="5">
    <source>
        <dbReference type="PROSITE" id="PS50931"/>
    </source>
</evidence>
<comment type="similarity">
    <text evidence="1">Belongs to the LysR transcriptional regulatory family.</text>
</comment>
<evidence type="ECO:0000256" key="2">
    <source>
        <dbReference type="ARBA" id="ARBA00023015"/>
    </source>
</evidence>
<dbReference type="Pfam" id="PF03466">
    <property type="entry name" value="LysR_substrate"/>
    <property type="match status" value="1"/>
</dbReference>
<name>A0ABU1JNS4_9PROT</name>
<dbReference type="PROSITE" id="PS50931">
    <property type="entry name" value="HTH_LYSR"/>
    <property type="match status" value="1"/>
</dbReference>
<dbReference type="GO" id="GO:0003677">
    <property type="term" value="F:DNA binding"/>
    <property type="evidence" value="ECO:0007669"/>
    <property type="project" value="UniProtKB-KW"/>
</dbReference>
<dbReference type="InterPro" id="IPR036388">
    <property type="entry name" value="WH-like_DNA-bd_sf"/>
</dbReference>
<dbReference type="InterPro" id="IPR036390">
    <property type="entry name" value="WH_DNA-bd_sf"/>
</dbReference>
<dbReference type="Proteomes" id="UP001262410">
    <property type="component" value="Unassembled WGS sequence"/>
</dbReference>
<keyword evidence="2" id="KW-0805">Transcription regulation</keyword>
<evidence type="ECO:0000313" key="6">
    <source>
        <dbReference type="EMBL" id="MDR6290271.1"/>
    </source>
</evidence>
<dbReference type="InterPro" id="IPR005119">
    <property type="entry name" value="LysR_subst-bd"/>
</dbReference>
<sequence>MLDRVTGMQVFVRVAGLGGLSAAARSLAMSPTLVTKHVAALEERLGVKLLYRTTRKVTLTEAGKRYLEGAERILADVEEVEAATGADHADVRGILRANVPVSLGMREIASLMPEFARLHPSLTVELGLNDRVVDLVEEGWDVAIRIGMLQSSTLVARKLGPCRMIVCASPGYLRQHGAPATVAELSRHPCLGYTLSRTMGIDAWAFGRAGDVVVPVTCALRANNGDALVAAAVAGYGITYQPTFLVAEALRSGGLVPLALDHPGIATHDIFAVHPATRRPPAKVRAFIDFLAKSFGPVPPWDRDLNPAG</sequence>
<dbReference type="PANTHER" id="PTHR30537:SF5">
    <property type="entry name" value="HTH-TYPE TRANSCRIPTIONAL ACTIVATOR TTDR-RELATED"/>
    <property type="match status" value="1"/>
</dbReference>
<organism evidence="6 7">
    <name type="scientific">Inquilinus ginsengisoli</name>
    <dbReference type="NCBI Taxonomy" id="363840"/>
    <lineage>
        <taxon>Bacteria</taxon>
        <taxon>Pseudomonadati</taxon>
        <taxon>Pseudomonadota</taxon>
        <taxon>Alphaproteobacteria</taxon>
        <taxon>Rhodospirillales</taxon>
        <taxon>Rhodospirillaceae</taxon>
        <taxon>Inquilinus</taxon>
    </lineage>
</organism>
<accession>A0ABU1JNS4</accession>
<keyword evidence="4" id="KW-0804">Transcription</keyword>
<dbReference type="InterPro" id="IPR000847">
    <property type="entry name" value="LysR_HTH_N"/>
</dbReference>
<dbReference type="EMBL" id="JAVDPW010000004">
    <property type="protein sequence ID" value="MDR6290271.1"/>
    <property type="molecule type" value="Genomic_DNA"/>
</dbReference>
<evidence type="ECO:0000256" key="3">
    <source>
        <dbReference type="ARBA" id="ARBA00023125"/>
    </source>
</evidence>
<evidence type="ECO:0000313" key="7">
    <source>
        <dbReference type="Proteomes" id="UP001262410"/>
    </source>
</evidence>
<dbReference type="Gene3D" id="3.40.190.290">
    <property type="match status" value="1"/>
</dbReference>
<dbReference type="SUPFAM" id="SSF46785">
    <property type="entry name" value="Winged helix' DNA-binding domain"/>
    <property type="match status" value="1"/>
</dbReference>
<evidence type="ECO:0000256" key="4">
    <source>
        <dbReference type="ARBA" id="ARBA00023163"/>
    </source>
</evidence>
<protein>
    <submittedName>
        <fullName evidence="6">DNA-binding transcriptional LysR family regulator</fullName>
    </submittedName>
</protein>
<dbReference type="PANTHER" id="PTHR30537">
    <property type="entry name" value="HTH-TYPE TRANSCRIPTIONAL REGULATOR"/>
    <property type="match status" value="1"/>
</dbReference>
<keyword evidence="3 6" id="KW-0238">DNA-binding</keyword>
<evidence type="ECO:0000256" key="1">
    <source>
        <dbReference type="ARBA" id="ARBA00009437"/>
    </source>
</evidence>
<dbReference type="SUPFAM" id="SSF53850">
    <property type="entry name" value="Periplasmic binding protein-like II"/>
    <property type="match status" value="1"/>
</dbReference>
<feature type="domain" description="HTH lysR-type" evidence="5">
    <location>
        <begin position="3"/>
        <end position="60"/>
    </location>
</feature>